<reference evidence="16 17" key="1">
    <citation type="journal article" date="2011" name="Proc. Natl. Acad. Sci. U.S.A.">
        <title>Evolutionary erosion of yeast sex chromosomes by mating-type switching accidents.</title>
        <authorList>
            <person name="Gordon J.L."/>
            <person name="Armisen D."/>
            <person name="Proux-Wera E."/>
            <person name="Oheigeartaigh S.S."/>
            <person name="Byrne K.P."/>
            <person name="Wolfe K.H."/>
        </authorList>
    </citation>
    <scope>NUCLEOTIDE SEQUENCE [LARGE SCALE GENOMIC DNA]</scope>
    <source>
        <strain evidence="17">ATCC 34711 / CBS 6284 / DSM 70876 / NBRC 10599 / NRRL Y-10934 / UCD 77-7</strain>
    </source>
</reference>
<feature type="domain" description="EF-hand" evidence="15">
    <location>
        <begin position="89"/>
        <end position="115"/>
    </location>
</feature>
<sequence length="527" mass="59756">MIRREIETETQRELRLRKIFKDLDVNDSGLFNVDDLKTAFHRMDHPLKDNDEAIKELFGSMDINNNGFINYQEFEKFSTLAESQIELGFNQIDQDKDGIIKPSEIYDYLRQFEDNTLGKESRFVGIKTPKDPKMLNFLHWAFKLKGNDNIDRDSHYITYNQWRDFLLLMPRQKGSRIHAALGYYYLFKEDVDLSSEGDMTLINDFINGFGFFLAGGVSGVVSRTCTAPFDRIKIFLIARTDLSSILLNSKEQVLAHNPHANVQKIRSPIIKAAVSLYREGGLKSFYVGNGLNVLKVFPESSMKFGSFEICKSIMASLEGKKDKSSISKLSTYIAGGLAGMVAQFTIYPIDTLKFRMQCAPLHNDVKGNALLLKTMKDLYREGGLSIFYRGITVGLLGIFPYAAFDLGTFTALKKWYIKREALRTGSLEENVTLKNTVVLPMGAFSGSVGACIVYPINLCRTRLQTQGTFAHPYHYTGFRDVFVQTLKREGYQGLYKGLTPTLAKVCPAVSISYLCYENIKRALNLEK</sequence>
<keyword evidence="3 13" id="KW-0813">Transport</keyword>
<keyword evidence="5" id="KW-0479">Metal-binding</keyword>
<evidence type="ECO:0000256" key="3">
    <source>
        <dbReference type="ARBA" id="ARBA00022448"/>
    </source>
</evidence>
<evidence type="ECO:0000256" key="12">
    <source>
        <dbReference type="PROSITE-ProRule" id="PRU00282"/>
    </source>
</evidence>
<feature type="repeat" description="Solcar" evidence="12">
    <location>
        <begin position="433"/>
        <end position="522"/>
    </location>
</feature>
<dbReference type="PROSITE" id="PS50920">
    <property type="entry name" value="SOLCAR"/>
    <property type="match status" value="3"/>
</dbReference>
<feature type="transmembrane region" description="Helical" evidence="14">
    <location>
        <begin position="437"/>
        <end position="456"/>
    </location>
</feature>
<dbReference type="SMART" id="SM00054">
    <property type="entry name" value="EFh"/>
    <property type="match status" value="3"/>
</dbReference>
<keyword evidence="4 12" id="KW-0812">Transmembrane</keyword>
<dbReference type="Pfam" id="PF13499">
    <property type="entry name" value="EF-hand_7"/>
    <property type="match status" value="1"/>
</dbReference>
<organism evidence="16 17">
    <name type="scientific">Henningerozyma blattae (strain ATCC 34711 / CBS 6284 / DSM 70876 / NBRC 10599 / NRRL Y-10934 / UCD 77-7)</name>
    <name type="common">Yeast</name>
    <name type="synonym">Tetrapisispora blattae</name>
    <dbReference type="NCBI Taxonomy" id="1071380"/>
    <lineage>
        <taxon>Eukaryota</taxon>
        <taxon>Fungi</taxon>
        <taxon>Dikarya</taxon>
        <taxon>Ascomycota</taxon>
        <taxon>Saccharomycotina</taxon>
        <taxon>Saccharomycetes</taxon>
        <taxon>Saccharomycetales</taxon>
        <taxon>Saccharomycetaceae</taxon>
        <taxon>Henningerozyma</taxon>
    </lineage>
</organism>
<keyword evidence="10" id="KW-0496">Mitochondrion</keyword>
<comment type="subcellular location">
    <subcellularLocation>
        <location evidence="1">Mitochondrion inner membrane</location>
        <topology evidence="1">Multi-pass membrane protein</topology>
    </subcellularLocation>
</comment>
<dbReference type="KEGG" id="tbl:TBLA_0J02030"/>
<evidence type="ECO:0000256" key="7">
    <source>
        <dbReference type="ARBA" id="ARBA00022792"/>
    </source>
</evidence>
<dbReference type="eggNOG" id="KOG0751">
    <property type="taxonomic scope" value="Eukaryota"/>
</dbReference>
<dbReference type="OMA" id="SGQWWKQ"/>
<dbReference type="SUPFAM" id="SSF47473">
    <property type="entry name" value="EF-hand"/>
    <property type="match status" value="1"/>
</dbReference>
<dbReference type="eggNOG" id="KOG0036">
    <property type="taxonomic scope" value="Eukaryota"/>
</dbReference>
<evidence type="ECO:0000256" key="6">
    <source>
        <dbReference type="ARBA" id="ARBA00022737"/>
    </source>
</evidence>
<keyword evidence="9 14" id="KW-1133">Transmembrane helix</keyword>
<evidence type="ECO:0000256" key="10">
    <source>
        <dbReference type="ARBA" id="ARBA00023128"/>
    </source>
</evidence>
<evidence type="ECO:0000256" key="14">
    <source>
        <dbReference type="SAM" id="Phobius"/>
    </source>
</evidence>
<name>I2H9Z5_HENB6</name>
<dbReference type="InParanoid" id="I2H9Z5"/>
<protein>
    <recommendedName>
        <fullName evidence="15">EF-hand domain-containing protein</fullName>
    </recommendedName>
</protein>
<evidence type="ECO:0000259" key="15">
    <source>
        <dbReference type="PROSITE" id="PS50222"/>
    </source>
</evidence>
<evidence type="ECO:0000256" key="1">
    <source>
        <dbReference type="ARBA" id="ARBA00004448"/>
    </source>
</evidence>
<dbReference type="FunFam" id="1.50.40.10:FF:000016">
    <property type="entry name" value="Solute carrier family 25 member 23"/>
    <property type="match status" value="1"/>
</dbReference>
<evidence type="ECO:0000256" key="2">
    <source>
        <dbReference type="ARBA" id="ARBA00006375"/>
    </source>
</evidence>
<evidence type="ECO:0000256" key="13">
    <source>
        <dbReference type="RuleBase" id="RU000488"/>
    </source>
</evidence>
<evidence type="ECO:0000313" key="17">
    <source>
        <dbReference type="Proteomes" id="UP000002866"/>
    </source>
</evidence>
<dbReference type="InterPro" id="IPR023395">
    <property type="entry name" value="MCP_dom_sf"/>
</dbReference>
<dbReference type="AlphaFoldDB" id="I2H9Z5"/>
<feature type="repeat" description="Solcar" evidence="12">
    <location>
        <begin position="206"/>
        <end position="313"/>
    </location>
</feature>
<feature type="repeat" description="Solcar" evidence="12">
    <location>
        <begin position="326"/>
        <end position="415"/>
    </location>
</feature>
<evidence type="ECO:0000256" key="5">
    <source>
        <dbReference type="ARBA" id="ARBA00022723"/>
    </source>
</evidence>
<keyword evidence="17" id="KW-1185">Reference proteome</keyword>
<dbReference type="PROSITE" id="PS50222">
    <property type="entry name" value="EF_HAND_2"/>
    <property type="match status" value="3"/>
</dbReference>
<dbReference type="PRINTS" id="PR00926">
    <property type="entry name" value="MITOCARRIER"/>
</dbReference>
<dbReference type="InterPro" id="IPR002067">
    <property type="entry name" value="MCP"/>
</dbReference>
<accession>I2H9Z5</accession>
<gene>
    <name evidence="16" type="primary">TBLA0J02030</name>
    <name evidence="16" type="ORF">TBLA_0J02030</name>
</gene>
<dbReference type="GO" id="GO:0055085">
    <property type="term" value="P:transmembrane transport"/>
    <property type="evidence" value="ECO:0007669"/>
    <property type="project" value="InterPro"/>
</dbReference>
<proteinExistence type="inferred from homology"/>
<dbReference type="InterPro" id="IPR002048">
    <property type="entry name" value="EF_hand_dom"/>
</dbReference>
<keyword evidence="7" id="KW-0999">Mitochondrion inner membrane</keyword>
<keyword evidence="8" id="KW-0106">Calcium</keyword>
<dbReference type="HOGENOM" id="CLU_015166_2_2_1"/>
<evidence type="ECO:0000313" key="16">
    <source>
        <dbReference type="EMBL" id="CCH63197.1"/>
    </source>
</evidence>
<dbReference type="RefSeq" id="XP_004182716.1">
    <property type="nucleotide sequence ID" value="XM_004182668.1"/>
</dbReference>
<keyword evidence="6" id="KW-0677">Repeat</keyword>
<dbReference type="STRING" id="1071380.I2H9Z5"/>
<dbReference type="SUPFAM" id="SSF103506">
    <property type="entry name" value="Mitochondrial carrier"/>
    <property type="match status" value="1"/>
</dbReference>
<dbReference type="Gene3D" id="1.10.238.10">
    <property type="entry name" value="EF-hand"/>
    <property type="match status" value="1"/>
</dbReference>
<dbReference type="Pfam" id="PF00153">
    <property type="entry name" value="Mito_carr"/>
    <property type="match status" value="3"/>
</dbReference>
<dbReference type="PANTHER" id="PTHR24089">
    <property type="entry name" value="SOLUTE CARRIER FAMILY 25"/>
    <property type="match status" value="1"/>
</dbReference>
<evidence type="ECO:0000256" key="11">
    <source>
        <dbReference type="ARBA" id="ARBA00023136"/>
    </source>
</evidence>
<dbReference type="PROSITE" id="PS00018">
    <property type="entry name" value="EF_HAND_1"/>
    <property type="match status" value="1"/>
</dbReference>
<dbReference type="EMBL" id="HE806325">
    <property type="protein sequence ID" value="CCH63197.1"/>
    <property type="molecule type" value="Genomic_DNA"/>
</dbReference>
<comment type="similarity">
    <text evidence="2 13">Belongs to the mitochondrial carrier (TC 2.A.29) family.</text>
</comment>
<dbReference type="CDD" id="cd00051">
    <property type="entry name" value="EFh"/>
    <property type="match status" value="2"/>
</dbReference>
<evidence type="ECO:0000256" key="4">
    <source>
        <dbReference type="ARBA" id="ARBA00022692"/>
    </source>
</evidence>
<dbReference type="Gene3D" id="1.50.40.10">
    <property type="entry name" value="Mitochondrial carrier domain"/>
    <property type="match status" value="1"/>
</dbReference>
<feature type="domain" description="EF-hand" evidence="15">
    <location>
        <begin position="49"/>
        <end position="84"/>
    </location>
</feature>
<feature type="transmembrane region" description="Helical" evidence="14">
    <location>
        <begin position="386"/>
        <end position="404"/>
    </location>
</feature>
<dbReference type="GeneID" id="14498379"/>
<dbReference type="InterPro" id="IPR018247">
    <property type="entry name" value="EF_Hand_1_Ca_BS"/>
</dbReference>
<dbReference type="FunCoup" id="I2H9Z5">
    <property type="interactions" value="13"/>
</dbReference>
<dbReference type="OrthoDB" id="270584at2759"/>
<dbReference type="GO" id="GO:0005743">
    <property type="term" value="C:mitochondrial inner membrane"/>
    <property type="evidence" value="ECO:0007669"/>
    <property type="project" value="UniProtKB-SubCell"/>
</dbReference>
<dbReference type="Proteomes" id="UP000002866">
    <property type="component" value="Chromosome 10"/>
</dbReference>
<dbReference type="GO" id="GO:0005509">
    <property type="term" value="F:calcium ion binding"/>
    <property type="evidence" value="ECO:0007669"/>
    <property type="project" value="InterPro"/>
</dbReference>
<keyword evidence="11 12" id="KW-0472">Membrane</keyword>
<evidence type="ECO:0000256" key="9">
    <source>
        <dbReference type="ARBA" id="ARBA00022989"/>
    </source>
</evidence>
<dbReference type="InterPro" id="IPR018108">
    <property type="entry name" value="MCP_transmembrane"/>
</dbReference>
<evidence type="ECO:0000256" key="8">
    <source>
        <dbReference type="ARBA" id="ARBA00022837"/>
    </source>
</evidence>
<feature type="domain" description="EF-hand" evidence="15">
    <location>
        <begin position="11"/>
        <end position="46"/>
    </location>
</feature>
<dbReference type="InterPro" id="IPR011992">
    <property type="entry name" value="EF-hand-dom_pair"/>
</dbReference>